<feature type="coiled-coil region" evidence="1">
    <location>
        <begin position="58"/>
        <end position="145"/>
    </location>
</feature>
<dbReference type="AlphaFoldDB" id="A0A8K0H8H1"/>
<evidence type="ECO:0000313" key="4">
    <source>
        <dbReference type="Proteomes" id="UP000796880"/>
    </source>
</evidence>
<name>A0A8K0H8H1_9ROSA</name>
<gene>
    <name evidence="3" type="ORF">FNV43_RR08578</name>
</gene>
<feature type="compositionally biased region" description="Basic and acidic residues" evidence="2">
    <location>
        <begin position="1"/>
        <end position="16"/>
    </location>
</feature>
<feature type="region of interest" description="Disordered" evidence="2">
    <location>
        <begin position="1"/>
        <end position="23"/>
    </location>
</feature>
<dbReference type="PANTHER" id="PTHR47747:SF3">
    <property type="entry name" value="OS03G0853600 PROTEIN"/>
    <property type="match status" value="1"/>
</dbReference>
<keyword evidence="1" id="KW-0175">Coiled coil</keyword>
<evidence type="ECO:0000256" key="2">
    <source>
        <dbReference type="SAM" id="MobiDB-lite"/>
    </source>
</evidence>
<dbReference type="PANTHER" id="PTHR47747">
    <property type="entry name" value="RIBONUCLEASE P PROTEIN SUBUNIT P38-LIKE PROTEIN"/>
    <property type="match status" value="1"/>
</dbReference>
<dbReference type="OrthoDB" id="751422at2759"/>
<evidence type="ECO:0000313" key="3">
    <source>
        <dbReference type="EMBL" id="KAF3447872.1"/>
    </source>
</evidence>
<dbReference type="EMBL" id="VOIH02000004">
    <property type="protein sequence ID" value="KAF3447872.1"/>
    <property type="molecule type" value="Genomic_DNA"/>
</dbReference>
<protein>
    <submittedName>
        <fullName evidence="3">Uncharacterized protein</fullName>
    </submittedName>
</protein>
<organism evidence="3 4">
    <name type="scientific">Rhamnella rubrinervis</name>
    <dbReference type="NCBI Taxonomy" id="2594499"/>
    <lineage>
        <taxon>Eukaryota</taxon>
        <taxon>Viridiplantae</taxon>
        <taxon>Streptophyta</taxon>
        <taxon>Embryophyta</taxon>
        <taxon>Tracheophyta</taxon>
        <taxon>Spermatophyta</taxon>
        <taxon>Magnoliopsida</taxon>
        <taxon>eudicotyledons</taxon>
        <taxon>Gunneridae</taxon>
        <taxon>Pentapetalae</taxon>
        <taxon>rosids</taxon>
        <taxon>fabids</taxon>
        <taxon>Rosales</taxon>
        <taxon>Rhamnaceae</taxon>
        <taxon>rhamnoid group</taxon>
        <taxon>Rhamneae</taxon>
        <taxon>Rhamnella</taxon>
    </lineage>
</organism>
<evidence type="ECO:0000256" key="1">
    <source>
        <dbReference type="SAM" id="Coils"/>
    </source>
</evidence>
<sequence>MAADKQHPPEENQQKEEQEDEEEIVEEAKKVLCSYLGVSFCVFLALAPRNWRELQRQVRELSGRLWHAEEQVKQMRSRRKEDSKANARVVEIFASHRNAWQAEEKRLLHQIDATNQEVAHLNARIAEFEKAEADSRARIDHLKRELAEKDEMIGFISRSGGSEFEDHSGGCRTEWYAGGAKEECGLESERELEDVNVLYEQYQHHLEHPNGFDSEFASASKLWSERGSLWQDVQYESLESVYNMKHFVARESPWKVDGESTGVSSKLKLLEQELLNLEKLGKSDLSKVPSLMRKQAKRYQALAGKIDDLCRRMQASDPCEPTLTTEFRTQRQTEFLLEAFRLQQRASETGQKLMALQSEIGKGYNGDELGSQAKLTTRRSLDSIRNNFKEIQRNLEIWLARIIGDLEGILARDGASRAREYFISRYPFVQ</sequence>
<reference evidence="3" key="1">
    <citation type="submission" date="2020-03" db="EMBL/GenBank/DDBJ databases">
        <title>A high-quality chromosome-level genome assembly of a woody plant with both climbing and erect habits, Rhamnella rubrinervis.</title>
        <authorList>
            <person name="Lu Z."/>
            <person name="Yang Y."/>
            <person name="Zhu X."/>
            <person name="Sun Y."/>
        </authorList>
    </citation>
    <scope>NUCLEOTIDE SEQUENCE</scope>
    <source>
        <strain evidence="3">BYM</strain>
        <tissue evidence="3">Leaf</tissue>
    </source>
</reference>
<accession>A0A8K0H8H1</accession>
<dbReference type="Proteomes" id="UP000796880">
    <property type="component" value="Unassembled WGS sequence"/>
</dbReference>
<keyword evidence="4" id="KW-1185">Reference proteome</keyword>
<proteinExistence type="predicted"/>
<comment type="caution">
    <text evidence="3">The sequence shown here is derived from an EMBL/GenBank/DDBJ whole genome shotgun (WGS) entry which is preliminary data.</text>
</comment>